<feature type="region of interest" description="Disordered" evidence="1">
    <location>
        <begin position="300"/>
        <end position="324"/>
    </location>
</feature>
<gene>
    <name evidence="3" type="ORF">FJT64_023654</name>
</gene>
<feature type="compositionally biased region" description="Low complexity" evidence="1">
    <location>
        <begin position="307"/>
        <end position="319"/>
    </location>
</feature>
<dbReference type="PANTHER" id="PTHR33327">
    <property type="entry name" value="ENDONUCLEASE"/>
    <property type="match status" value="1"/>
</dbReference>
<dbReference type="AlphaFoldDB" id="A0A6A4WPF8"/>
<feature type="signal peptide" evidence="2">
    <location>
        <begin position="1"/>
        <end position="20"/>
    </location>
</feature>
<evidence type="ECO:0000256" key="2">
    <source>
        <dbReference type="SAM" id="SignalP"/>
    </source>
</evidence>
<evidence type="ECO:0000313" key="3">
    <source>
        <dbReference type="EMBL" id="KAF0304502.1"/>
    </source>
</evidence>
<accession>A0A6A4WPF8</accession>
<proteinExistence type="predicted"/>
<dbReference type="EMBL" id="VIIS01000840">
    <property type="protein sequence ID" value="KAF0304502.1"/>
    <property type="molecule type" value="Genomic_DNA"/>
</dbReference>
<organism evidence="3 4">
    <name type="scientific">Amphibalanus amphitrite</name>
    <name type="common">Striped barnacle</name>
    <name type="synonym">Balanus amphitrite</name>
    <dbReference type="NCBI Taxonomy" id="1232801"/>
    <lineage>
        <taxon>Eukaryota</taxon>
        <taxon>Metazoa</taxon>
        <taxon>Ecdysozoa</taxon>
        <taxon>Arthropoda</taxon>
        <taxon>Crustacea</taxon>
        <taxon>Multicrustacea</taxon>
        <taxon>Cirripedia</taxon>
        <taxon>Thoracica</taxon>
        <taxon>Thoracicalcarea</taxon>
        <taxon>Balanomorpha</taxon>
        <taxon>Balanoidea</taxon>
        <taxon>Balanidae</taxon>
        <taxon>Amphibalaninae</taxon>
        <taxon>Amphibalanus</taxon>
    </lineage>
</organism>
<comment type="caution">
    <text evidence="3">The sequence shown here is derived from an EMBL/GenBank/DDBJ whole genome shotgun (WGS) entry which is preliminary data.</text>
</comment>
<feature type="region of interest" description="Disordered" evidence="1">
    <location>
        <begin position="50"/>
        <end position="73"/>
    </location>
</feature>
<feature type="compositionally biased region" description="Low complexity" evidence="1">
    <location>
        <begin position="93"/>
        <end position="104"/>
    </location>
</feature>
<evidence type="ECO:0000313" key="4">
    <source>
        <dbReference type="Proteomes" id="UP000440578"/>
    </source>
</evidence>
<evidence type="ECO:0008006" key="5">
    <source>
        <dbReference type="Google" id="ProtNLM"/>
    </source>
</evidence>
<sequence>MQPPIFRTEGLLWFLETAWCSQTQMGLSESTVWDPQSLMGARQMWTLGEAGMGPSEMPRSERSGQTSCRSGDAARYGDVYTMPVMEGDTSQEAASADTPATTAASDERARPLASFRLPAFAPDEADLWLLQVECAFDVAGIADPVTKFKLLVANLPTNVAAQRLAQSRASRLEALLRHQQLGDRSPSQLLRDMRGQLSTAGDSSVDSGLLRTLFLQRLPQSARAALSLLPEATPLAELAQAADRFLEASRPTGAVSAVGANSSPAPAATTGDGDLAAAIASLSAVISRLDTFHRRLEGAVAGRRSRPGTPRRGSRSSSPSRDEREDYCWYHRTYGARARKCTGPCAWTPAGNSEA</sequence>
<reference evidence="3 4" key="1">
    <citation type="submission" date="2019-07" db="EMBL/GenBank/DDBJ databases">
        <title>Draft genome assembly of a fouling barnacle, Amphibalanus amphitrite (Darwin, 1854): The first reference genome for Thecostraca.</title>
        <authorList>
            <person name="Kim W."/>
        </authorList>
    </citation>
    <scope>NUCLEOTIDE SEQUENCE [LARGE SCALE GENOMIC DNA]</scope>
    <source>
        <strain evidence="3">SNU_AA5</strain>
        <tissue evidence="3">Soma without cirri and trophi</tissue>
    </source>
</reference>
<feature type="region of interest" description="Disordered" evidence="1">
    <location>
        <begin position="88"/>
        <end position="107"/>
    </location>
</feature>
<keyword evidence="2" id="KW-0732">Signal</keyword>
<protein>
    <recommendedName>
        <fullName evidence="5">CCHC-type domain-containing protein</fullName>
    </recommendedName>
</protein>
<evidence type="ECO:0000256" key="1">
    <source>
        <dbReference type="SAM" id="MobiDB-lite"/>
    </source>
</evidence>
<dbReference type="Proteomes" id="UP000440578">
    <property type="component" value="Unassembled WGS sequence"/>
</dbReference>
<keyword evidence="4" id="KW-1185">Reference proteome</keyword>
<dbReference type="OrthoDB" id="6377149at2759"/>
<name>A0A6A4WPF8_AMPAM</name>
<dbReference type="PANTHER" id="PTHR33327:SF3">
    <property type="entry name" value="RNA-DIRECTED DNA POLYMERASE"/>
    <property type="match status" value="1"/>
</dbReference>
<feature type="chain" id="PRO_5025456978" description="CCHC-type domain-containing protein" evidence="2">
    <location>
        <begin position="21"/>
        <end position="355"/>
    </location>
</feature>